<feature type="non-terminal residue" evidence="1">
    <location>
        <position position="100"/>
    </location>
</feature>
<sequence length="100" mass="11239">SPVPRQNHSTSRTIARKVVTWPQEPRQTIKVSTIRETSRGINGQVSGTGIQVTGNYNTRNALNTEKMSDEWKMKLDGCLTTGSRWSYSREDGSYTSNFIS</sequence>
<accession>A0A9N9JD07</accession>
<evidence type="ECO:0000313" key="2">
    <source>
        <dbReference type="Proteomes" id="UP000789508"/>
    </source>
</evidence>
<feature type="non-terminal residue" evidence="1">
    <location>
        <position position="1"/>
    </location>
</feature>
<protein>
    <submittedName>
        <fullName evidence="1">5144_t:CDS:1</fullName>
    </submittedName>
</protein>
<dbReference type="OrthoDB" id="2447036at2759"/>
<dbReference type="Proteomes" id="UP000789508">
    <property type="component" value="Unassembled WGS sequence"/>
</dbReference>
<comment type="caution">
    <text evidence="1">The sequence shown here is derived from an EMBL/GenBank/DDBJ whole genome shotgun (WGS) entry which is preliminary data.</text>
</comment>
<evidence type="ECO:0000313" key="1">
    <source>
        <dbReference type="EMBL" id="CAG8775770.1"/>
    </source>
</evidence>
<name>A0A9N9JD07_9GLOM</name>
<reference evidence="1" key="1">
    <citation type="submission" date="2021-06" db="EMBL/GenBank/DDBJ databases">
        <authorList>
            <person name="Kallberg Y."/>
            <person name="Tangrot J."/>
            <person name="Rosling A."/>
        </authorList>
    </citation>
    <scope>NUCLEOTIDE SEQUENCE</scope>
    <source>
        <strain evidence="1">FL130A</strain>
    </source>
</reference>
<dbReference type="AlphaFoldDB" id="A0A9N9JD07"/>
<organism evidence="1 2">
    <name type="scientific">Ambispora leptoticha</name>
    <dbReference type="NCBI Taxonomy" id="144679"/>
    <lineage>
        <taxon>Eukaryota</taxon>
        <taxon>Fungi</taxon>
        <taxon>Fungi incertae sedis</taxon>
        <taxon>Mucoromycota</taxon>
        <taxon>Glomeromycotina</taxon>
        <taxon>Glomeromycetes</taxon>
        <taxon>Archaeosporales</taxon>
        <taxon>Ambisporaceae</taxon>
        <taxon>Ambispora</taxon>
    </lineage>
</organism>
<dbReference type="EMBL" id="CAJVPS010055529">
    <property type="protein sequence ID" value="CAG8775770.1"/>
    <property type="molecule type" value="Genomic_DNA"/>
</dbReference>
<keyword evidence="2" id="KW-1185">Reference proteome</keyword>
<gene>
    <name evidence="1" type="ORF">ALEPTO_LOCUS14393</name>
</gene>
<proteinExistence type="predicted"/>